<dbReference type="GO" id="GO:0003677">
    <property type="term" value="F:DNA binding"/>
    <property type="evidence" value="ECO:0007669"/>
    <property type="project" value="InterPro"/>
</dbReference>
<dbReference type="InterPro" id="IPR036162">
    <property type="entry name" value="Resolvase-like_N_sf"/>
</dbReference>
<dbReference type="AlphaFoldDB" id="A0AAJ2K3M9"/>
<name>A0AAJ2K3M9_9BACL</name>
<protein>
    <submittedName>
        <fullName evidence="1">Recombinase family protein</fullName>
    </submittedName>
</protein>
<dbReference type="GO" id="GO:0000150">
    <property type="term" value="F:DNA strand exchange activity"/>
    <property type="evidence" value="ECO:0007669"/>
    <property type="project" value="InterPro"/>
</dbReference>
<accession>A0AAJ2K3M9</accession>
<dbReference type="Proteomes" id="UP001250538">
    <property type="component" value="Unassembled WGS sequence"/>
</dbReference>
<comment type="caution">
    <text evidence="1">The sequence shown here is derived from an EMBL/GenBank/DDBJ whole genome shotgun (WGS) entry which is preliminary data.</text>
</comment>
<dbReference type="SUPFAM" id="SSF53041">
    <property type="entry name" value="Resolvase-like"/>
    <property type="match status" value="1"/>
</dbReference>
<sequence>MKKIAETKGIRIITLDGLIDTQDASKQAMFGLYAWMYENESQRTSERIKSVFRMKYKYGKFLGAHAPYGYTVHDGKLIMRDDYTVKITKQLQAIDKQIQKQMDIKKNAL</sequence>
<keyword evidence="2" id="KW-1185">Reference proteome</keyword>
<reference evidence="2" key="1">
    <citation type="submission" date="2023-09" db="EMBL/GenBank/DDBJ databases">
        <title>Paenibacillus sp. chi10 Genome sequencing and assembly.</title>
        <authorList>
            <person name="Kim I."/>
        </authorList>
    </citation>
    <scope>NUCLEOTIDE SEQUENCE [LARGE SCALE GENOMIC DNA]</scope>
    <source>
        <strain evidence="2">chi10</strain>
    </source>
</reference>
<dbReference type="EMBL" id="JAVYAA010000007">
    <property type="protein sequence ID" value="MDT8979178.1"/>
    <property type="molecule type" value="Genomic_DNA"/>
</dbReference>
<evidence type="ECO:0000313" key="2">
    <source>
        <dbReference type="Proteomes" id="UP001250538"/>
    </source>
</evidence>
<gene>
    <name evidence="1" type="ORF">RQP50_23350</name>
</gene>
<evidence type="ECO:0000313" key="1">
    <source>
        <dbReference type="EMBL" id="MDT8979178.1"/>
    </source>
</evidence>
<organism evidence="1 2">
    <name type="scientific">Paenibacillus suaedae</name>
    <dbReference type="NCBI Taxonomy" id="3077233"/>
    <lineage>
        <taxon>Bacteria</taxon>
        <taxon>Bacillati</taxon>
        <taxon>Bacillota</taxon>
        <taxon>Bacilli</taxon>
        <taxon>Bacillales</taxon>
        <taxon>Paenibacillaceae</taxon>
        <taxon>Paenibacillus</taxon>
    </lineage>
</organism>
<dbReference type="RefSeq" id="WP_315746906.1">
    <property type="nucleotide sequence ID" value="NZ_JAVYAA010000007.1"/>
</dbReference>
<dbReference type="Gene3D" id="3.40.50.1390">
    <property type="entry name" value="Resolvase, N-terminal catalytic domain"/>
    <property type="match status" value="1"/>
</dbReference>
<proteinExistence type="predicted"/>